<evidence type="ECO:0000313" key="3">
    <source>
        <dbReference type="Proteomes" id="UP000230646"/>
    </source>
</evidence>
<accession>A0A2M7PU30</accession>
<dbReference type="GO" id="GO:0006567">
    <property type="term" value="P:L-threonine catabolic process"/>
    <property type="evidence" value="ECO:0007669"/>
    <property type="project" value="TreeGrafter"/>
</dbReference>
<proteinExistence type="inferred from homology"/>
<dbReference type="InterPro" id="IPR051225">
    <property type="entry name" value="NAD(P)_epim/dehydratase"/>
</dbReference>
<feature type="non-terminal residue" evidence="2">
    <location>
        <position position="1"/>
    </location>
</feature>
<dbReference type="InterPro" id="IPR036291">
    <property type="entry name" value="NAD(P)-bd_dom_sf"/>
</dbReference>
<reference evidence="2 3" key="1">
    <citation type="submission" date="2017-09" db="EMBL/GenBank/DDBJ databases">
        <title>Depth-based differentiation of microbial function through sediment-hosted aquifers and enrichment of novel symbionts in the deep terrestrial subsurface.</title>
        <authorList>
            <person name="Probst A.J."/>
            <person name="Ladd B."/>
            <person name="Jarett J.K."/>
            <person name="Geller-Mcgrath D.E."/>
            <person name="Sieber C.M."/>
            <person name="Emerson J.B."/>
            <person name="Anantharaman K."/>
            <person name="Thomas B.C."/>
            <person name="Malmstrom R."/>
            <person name="Stieglmeier M."/>
            <person name="Klingl A."/>
            <person name="Woyke T."/>
            <person name="Ryan C.M."/>
            <person name="Banfield J.F."/>
        </authorList>
    </citation>
    <scope>NUCLEOTIDE SEQUENCE [LARGE SCALE GENOMIC DNA]</scope>
    <source>
        <strain evidence="2">CG_4_10_14_3_um_filter_34_13</strain>
    </source>
</reference>
<dbReference type="GO" id="GO:0008743">
    <property type="term" value="F:L-threonine 3-dehydrogenase activity"/>
    <property type="evidence" value="ECO:0007669"/>
    <property type="project" value="TreeGrafter"/>
</dbReference>
<dbReference type="Gene3D" id="3.40.50.720">
    <property type="entry name" value="NAD(P)-binding Rossmann-like Domain"/>
    <property type="match status" value="1"/>
</dbReference>
<organism evidence="2 3">
    <name type="scientific">Candidatus Infernicultor aquiphilus</name>
    <dbReference type="NCBI Taxonomy" id="1805029"/>
    <lineage>
        <taxon>Bacteria</taxon>
        <taxon>Pseudomonadati</taxon>
        <taxon>Atribacterota</taxon>
        <taxon>Candidatus Phoenicimicrobiia</taxon>
        <taxon>Candidatus Pheonicimicrobiales</taxon>
        <taxon>Candidatus Phoenicimicrobiaceae</taxon>
        <taxon>Candidatus Infernicultor</taxon>
    </lineage>
</organism>
<dbReference type="PANTHER" id="PTHR42687:SF1">
    <property type="entry name" value="L-THREONINE 3-DEHYDROGENASE, MITOCHONDRIAL"/>
    <property type="match status" value="1"/>
</dbReference>
<name>A0A2M7PU30_9BACT</name>
<dbReference type="Proteomes" id="UP000230646">
    <property type="component" value="Unassembled WGS sequence"/>
</dbReference>
<sequence>ADSSKLKHRNAYNITAESFTPAELAQEIKKYIPDFEMKYDIDPMRQAIADSWPNQLDDRAAREDWGWSPDYNLKAMTKDMIEKLKIKLRIA</sequence>
<evidence type="ECO:0000256" key="1">
    <source>
        <dbReference type="ARBA" id="ARBA00007637"/>
    </source>
</evidence>
<comment type="similarity">
    <text evidence="1">Belongs to the NAD(P)-dependent epimerase/dehydratase family.</text>
</comment>
<dbReference type="AlphaFoldDB" id="A0A2M7PU30"/>
<dbReference type="EMBL" id="PFKO01000013">
    <property type="protein sequence ID" value="PIY33911.1"/>
    <property type="molecule type" value="Genomic_DNA"/>
</dbReference>
<gene>
    <name evidence="2" type="ORF">COZ07_00365</name>
</gene>
<dbReference type="PANTHER" id="PTHR42687">
    <property type="entry name" value="L-THREONINE 3-DEHYDROGENASE"/>
    <property type="match status" value="1"/>
</dbReference>
<evidence type="ECO:0000313" key="2">
    <source>
        <dbReference type="EMBL" id="PIY33911.1"/>
    </source>
</evidence>
<comment type="caution">
    <text evidence="2">The sequence shown here is derived from an EMBL/GenBank/DDBJ whole genome shotgun (WGS) entry which is preliminary data.</text>
</comment>
<protein>
    <submittedName>
        <fullName evidence="2">UDP-glucose 4-epimerase</fullName>
    </submittedName>
</protein>
<dbReference type="SUPFAM" id="SSF51735">
    <property type="entry name" value="NAD(P)-binding Rossmann-fold domains"/>
    <property type="match status" value="1"/>
</dbReference>